<evidence type="ECO:0000256" key="1">
    <source>
        <dbReference type="SAM" id="MobiDB-lite"/>
    </source>
</evidence>
<feature type="region of interest" description="Disordered" evidence="1">
    <location>
        <begin position="146"/>
        <end position="190"/>
    </location>
</feature>
<feature type="compositionally biased region" description="Polar residues" evidence="1">
    <location>
        <begin position="172"/>
        <end position="182"/>
    </location>
</feature>
<comment type="caution">
    <text evidence="2">The sequence shown here is derived from an EMBL/GenBank/DDBJ whole genome shotgun (WGS) entry which is preliminary data.</text>
</comment>
<evidence type="ECO:0000313" key="2">
    <source>
        <dbReference type="EMBL" id="KAJ7104029.1"/>
    </source>
</evidence>
<dbReference type="EMBL" id="JARJCN010000001">
    <property type="protein sequence ID" value="KAJ7104029.1"/>
    <property type="molecule type" value="Genomic_DNA"/>
</dbReference>
<proteinExistence type="predicted"/>
<feature type="region of interest" description="Disordered" evidence="1">
    <location>
        <begin position="519"/>
        <end position="552"/>
    </location>
</feature>
<dbReference type="AlphaFoldDB" id="A0AAD6UIU0"/>
<name>A0AAD6UIU0_9AGAR</name>
<accession>A0AAD6UIU0</accession>
<organism evidence="2 3">
    <name type="scientific">Mycena belliarum</name>
    <dbReference type="NCBI Taxonomy" id="1033014"/>
    <lineage>
        <taxon>Eukaryota</taxon>
        <taxon>Fungi</taxon>
        <taxon>Dikarya</taxon>
        <taxon>Basidiomycota</taxon>
        <taxon>Agaricomycotina</taxon>
        <taxon>Agaricomycetes</taxon>
        <taxon>Agaricomycetidae</taxon>
        <taxon>Agaricales</taxon>
        <taxon>Marasmiineae</taxon>
        <taxon>Mycenaceae</taxon>
        <taxon>Mycena</taxon>
    </lineage>
</organism>
<protein>
    <submittedName>
        <fullName evidence="2">Uncharacterized protein</fullName>
    </submittedName>
</protein>
<feature type="compositionally biased region" description="Low complexity" evidence="1">
    <location>
        <begin position="403"/>
        <end position="419"/>
    </location>
</feature>
<reference evidence="2" key="1">
    <citation type="submission" date="2023-03" db="EMBL/GenBank/DDBJ databases">
        <title>Massive genome expansion in bonnet fungi (Mycena s.s.) driven by repeated elements and novel gene families across ecological guilds.</title>
        <authorList>
            <consortium name="Lawrence Berkeley National Laboratory"/>
            <person name="Harder C.B."/>
            <person name="Miyauchi S."/>
            <person name="Viragh M."/>
            <person name="Kuo A."/>
            <person name="Thoen E."/>
            <person name="Andreopoulos B."/>
            <person name="Lu D."/>
            <person name="Skrede I."/>
            <person name="Drula E."/>
            <person name="Henrissat B."/>
            <person name="Morin E."/>
            <person name="Kohler A."/>
            <person name="Barry K."/>
            <person name="LaButti K."/>
            <person name="Morin E."/>
            <person name="Salamov A."/>
            <person name="Lipzen A."/>
            <person name="Mereny Z."/>
            <person name="Hegedus B."/>
            <person name="Baldrian P."/>
            <person name="Stursova M."/>
            <person name="Weitz H."/>
            <person name="Taylor A."/>
            <person name="Grigoriev I.V."/>
            <person name="Nagy L.G."/>
            <person name="Martin F."/>
            <person name="Kauserud H."/>
        </authorList>
    </citation>
    <scope>NUCLEOTIDE SEQUENCE</scope>
    <source>
        <strain evidence="2">CBHHK173m</strain>
    </source>
</reference>
<keyword evidence="3" id="KW-1185">Reference proteome</keyword>
<evidence type="ECO:0000313" key="3">
    <source>
        <dbReference type="Proteomes" id="UP001222325"/>
    </source>
</evidence>
<feature type="region of interest" description="Disordered" evidence="1">
    <location>
        <begin position="217"/>
        <end position="468"/>
    </location>
</feature>
<feature type="compositionally biased region" description="Basic residues" evidence="1">
    <location>
        <begin position="377"/>
        <end position="386"/>
    </location>
</feature>
<feature type="compositionally biased region" description="Low complexity" evidence="1">
    <location>
        <begin position="284"/>
        <end position="302"/>
    </location>
</feature>
<feature type="compositionally biased region" description="Low complexity" evidence="1">
    <location>
        <begin position="233"/>
        <end position="273"/>
    </location>
</feature>
<sequence>MARRPSAGLTPLAIVLPHPSLPRRRSSLLSSVPSPRTPRSCGSPTCSSLIFAAAANRKSTDSWNSSNQDLDDLDYDWKPDQILLLRRTLDALPPHLMTPFNGPIPPSNLLDKIARGVTQAKGEDWPHSLRATRVKLIELARTIAEEDSKPRQTIPEENDMDCSGYPHFAQSDVLQPTTNTSGIGLGPRRPLYRQSSMDFLNTSDQDSDSINRLSTRLQKADRFIPNSSYHPYSRSQVQQRRSSSPPRPTHIPSLISPSTPSTSTLSSLASPSTVGSHPRVLRHSVSITSSSTSSNSRMSLSSAGGLPPIAADPRVQRVRRSESFCAPPPKEPISASRHAIKRAPSYGTLAQESRDKLPKDLGISVPCPSSDEEEKLRTRRAKKPRTRSTSASTSSPPPPSPSTAPSSPADSSTPEASTPTEERVTAKRAVKSKARAQTPEAEAAASLPKPGRERSKMNVKRNPSMFGAELPRLPSALQQPETPAATPLLTSAPLLAPAPLEKVRTLRRVRRLPPARRISFGSLIPPVGEDGHEADMEECEEERSLGSAFQLR</sequence>
<gene>
    <name evidence="2" type="ORF">B0H15DRAFT_794896</name>
</gene>
<dbReference type="Proteomes" id="UP001222325">
    <property type="component" value="Unassembled WGS sequence"/>
</dbReference>